<evidence type="ECO:0000313" key="2">
    <source>
        <dbReference type="EMBL" id="QJA78369.1"/>
    </source>
</evidence>
<accession>A0A6M3K967</accession>
<feature type="transmembrane region" description="Helical" evidence="1">
    <location>
        <begin position="30"/>
        <end position="52"/>
    </location>
</feature>
<name>A0A6M3K967_9ZZZZ</name>
<sequence>MNNLTAALYHISALALLWMWIFRHTVNIQLSGFGVIAMVLIFLAIGFVLYTLPLGVKAKEVEIENAVSSITG</sequence>
<gene>
    <name evidence="2" type="ORF">MM415A01080_0016</name>
</gene>
<keyword evidence="1" id="KW-0472">Membrane</keyword>
<keyword evidence="1" id="KW-0812">Transmembrane</keyword>
<evidence type="ECO:0000256" key="1">
    <source>
        <dbReference type="SAM" id="Phobius"/>
    </source>
</evidence>
<keyword evidence="1" id="KW-1133">Transmembrane helix</keyword>
<reference evidence="2" key="1">
    <citation type="submission" date="2020-03" db="EMBL/GenBank/DDBJ databases">
        <title>The deep terrestrial virosphere.</title>
        <authorList>
            <person name="Holmfeldt K."/>
            <person name="Nilsson E."/>
            <person name="Simone D."/>
            <person name="Lopez-Fernandez M."/>
            <person name="Wu X."/>
            <person name="de Brujin I."/>
            <person name="Lundin D."/>
            <person name="Andersson A."/>
            <person name="Bertilsson S."/>
            <person name="Dopson M."/>
        </authorList>
    </citation>
    <scope>NUCLEOTIDE SEQUENCE</scope>
    <source>
        <strain evidence="2">MM415A01080</strain>
    </source>
</reference>
<dbReference type="AlphaFoldDB" id="A0A6M3K967"/>
<organism evidence="2">
    <name type="scientific">viral metagenome</name>
    <dbReference type="NCBI Taxonomy" id="1070528"/>
    <lineage>
        <taxon>unclassified sequences</taxon>
        <taxon>metagenomes</taxon>
        <taxon>organismal metagenomes</taxon>
    </lineage>
</organism>
<protein>
    <submittedName>
        <fullName evidence="2">Uncharacterized protein</fullName>
    </submittedName>
</protein>
<dbReference type="EMBL" id="MT142333">
    <property type="protein sequence ID" value="QJA78369.1"/>
    <property type="molecule type" value="Genomic_DNA"/>
</dbReference>
<feature type="transmembrane region" description="Helical" evidence="1">
    <location>
        <begin position="6"/>
        <end position="23"/>
    </location>
</feature>
<proteinExistence type="predicted"/>